<evidence type="ECO:0000313" key="2">
    <source>
        <dbReference type="EMBL" id="CAH1099501.1"/>
    </source>
</evidence>
<sequence>MNPRLTKQLIKARQDLKKKYKSLKSDITKSQTHLEKTYQPITDPLKQLVSVLGKQEIIKQENLTPKSEKFSFLRKPPRKDYTKIAYSSFPSPLSQTIKHAPEHESTRLNESEIYENQPDQTFEYQPRTSDEQVDEYIEDTIKSLHDLTTNPPPSFVEYLDQFTAPLPRDYILRNISDIENKFDHVLGIYHDIETEKFRIGDSELNFDGSDIVIKGIKYPGTPGLYELLFLKEPIAYKQTDVNEYVDIIKRTNAARRNNDPDLPIKNFSRDIKDKYNFIIKPKLETGPFRRRVSSIPSSLMSGIMTRSKKIGKGMLQYSNKPIDYKYFDNYNELIDRLRLLVASQTAGNTGNNNEIVSIIEELREGGIIM</sequence>
<proteinExistence type="predicted"/>
<evidence type="ECO:0000313" key="3">
    <source>
        <dbReference type="Proteomes" id="UP001153636"/>
    </source>
</evidence>
<dbReference type="AlphaFoldDB" id="A0A9P0G687"/>
<dbReference type="PANTHER" id="PTHR35374">
    <property type="entry name" value="CYCLIN-DEPENDENT KINASE 11A-LIKE"/>
    <property type="match status" value="1"/>
</dbReference>
<dbReference type="Pfam" id="PF26634">
    <property type="entry name" value="DUF8207"/>
    <property type="match status" value="1"/>
</dbReference>
<dbReference type="EMBL" id="OV651813">
    <property type="protein sequence ID" value="CAH1099501.1"/>
    <property type="molecule type" value="Genomic_DNA"/>
</dbReference>
<feature type="domain" description="DUF8207" evidence="1">
    <location>
        <begin position="181"/>
        <end position="281"/>
    </location>
</feature>
<reference evidence="2" key="1">
    <citation type="submission" date="2022-01" db="EMBL/GenBank/DDBJ databases">
        <authorList>
            <person name="King R."/>
        </authorList>
    </citation>
    <scope>NUCLEOTIDE SEQUENCE</scope>
</reference>
<accession>A0A9P0G687</accession>
<keyword evidence="3" id="KW-1185">Reference proteome</keyword>
<organism evidence="2 3">
    <name type="scientific">Psylliodes chrysocephalus</name>
    <dbReference type="NCBI Taxonomy" id="3402493"/>
    <lineage>
        <taxon>Eukaryota</taxon>
        <taxon>Metazoa</taxon>
        <taxon>Ecdysozoa</taxon>
        <taxon>Arthropoda</taxon>
        <taxon>Hexapoda</taxon>
        <taxon>Insecta</taxon>
        <taxon>Pterygota</taxon>
        <taxon>Neoptera</taxon>
        <taxon>Endopterygota</taxon>
        <taxon>Coleoptera</taxon>
        <taxon>Polyphaga</taxon>
        <taxon>Cucujiformia</taxon>
        <taxon>Chrysomeloidea</taxon>
        <taxon>Chrysomelidae</taxon>
        <taxon>Galerucinae</taxon>
        <taxon>Alticini</taxon>
        <taxon>Psylliodes</taxon>
    </lineage>
</organism>
<dbReference type="Proteomes" id="UP001153636">
    <property type="component" value="Chromosome 1"/>
</dbReference>
<protein>
    <recommendedName>
        <fullName evidence="1">DUF8207 domain-containing protein</fullName>
    </recommendedName>
</protein>
<gene>
    <name evidence="2" type="ORF">PSYICH_LOCUS925</name>
</gene>
<dbReference type="OrthoDB" id="6775587at2759"/>
<name>A0A9P0G687_9CUCU</name>
<dbReference type="InterPro" id="IPR058520">
    <property type="entry name" value="DUF8207"/>
</dbReference>
<evidence type="ECO:0000259" key="1">
    <source>
        <dbReference type="Pfam" id="PF26634"/>
    </source>
</evidence>
<dbReference type="PANTHER" id="PTHR35374:SF1">
    <property type="entry name" value="PROTEIN KINASE DOMAIN-CONTAINING PROTEIN"/>
    <property type="match status" value="1"/>
</dbReference>